<accession>A0A6J5UP62</accession>
<sequence length="83" mass="9821">MIEGRFYTVSQYTFWCTHHDLNVSELCADKDQLTTSDTPSLLPLSYLEPLYPSHDLRVTDWRSTHAAPTDAHYYSRDIRERER</sequence>
<evidence type="ECO:0000313" key="2">
    <source>
        <dbReference type="Proteomes" id="UP000507222"/>
    </source>
</evidence>
<dbReference type="EMBL" id="CAEKDK010000004">
    <property type="protein sequence ID" value="CAB4277673.1"/>
    <property type="molecule type" value="Genomic_DNA"/>
</dbReference>
<organism evidence="1 2">
    <name type="scientific">Prunus armeniaca</name>
    <name type="common">Apricot</name>
    <name type="synonym">Armeniaca vulgaris</name>
    <dbReference type="NCBI Taxonomy" id="36596"/>
    <lineage>
        <taxon>Eukaryota</taxon>
        <taxon>Viridiplantae</taxon>
        <taxon>Streptophyta</taxon>
        <taxon>Embryophyta</taxon>
        <taxon>Tracheophyta</taxon>
        <taxon>Spermatophyta</taxon>
        <taxon>Magnoliopsida</taxon>
        <taxon>eudicotyledons</taxon>
        <taxon>Gunneridae</taxon>
        <taxon>Pentapetalae</taxon>
        <taxon>rosids</taxon>
        <taxon>fabids</taxon>
        <taxon>Rosales</taxon>
        <taxon>Rosaceae</taxon>
        <taxon>Amygdaloideae</taxon>
        <taxon>Amygdaleae</taxon>
        <taxon>Prunus</taxon>
    </lineage>
</organism>
<protein>
    <submittedName>
        <fullName evidence="1">Uncharacterized protein</fullName>
    </submittedName>
</protein>
<dbReference type="Proteomes" id="UP000507222">
    <property type="component" value="Unassembled WGS sequence"/>
</dbReference>
<evidence type="ECO:0000313" key="1">
    <source>
        <dbReference type="EMBL" id="CAB4277673.1"/>
    </source>
</evidence>
<reference evidence="1 2" key="1">
    <citation type="submission" date="2020-05" db="EMBL/GenBank/DDBJ databases">
        <authorList>
            <person name="Campoy J."/>
            <person name="Schneeberger K."/>
            <person name="Spophaly S."/>
        </authorList>
    </citation>
    <scope>NUCLEOTIDE SEQUENCE [LARGE SCALE GENOMIC DNA]</scope>
    <source>
        <strain evidence="1">PruArmRojPasFocal</strain>
    </source>
</reference>
<dbReference type="AlphaFoldDB" id="A0A6J5UP62"/>
<gene>
    <name evidence="1" type="ORF">CURHAP_LOCUS27519</name>
</gene>
<name>A0A6J5UP62_PRUAR</name>
<proteinExistence type="predicted"/>